<name>S4YD22_SORCE</name>
<feature type="domain" description="DUF4142" evidence="3">
    <location>
        <begin position="84"/>
        <end position="226"/>
    </location>
</feature>
<feature type="compositionally biased region" description="Low complexity" evidence="1">
    <location>
        <begin position="248"/>
        <end position="260"/>
    </location>
</feature>
<evidence type="ECO:0000313" key="4">
    <source>
        <dbReference type="EMBL" id="AGP42261.1"/>
    </source>
</evidence>
<dbReference type="Gene3D" id="1.20.1260.10">
    <property type="match status" value="1"/>
</dbReference>
<evidence type="ECO:0000256" key="1">
    <source>
        <dbReference type="SAM" id="MobiDB-lite"/>
    </source>
</evidence>
<sequence>MVVSRNVLVLTVGLALGVGCSNPPAASDPSTVNAPPPPAPTPAPTTPPETAPAPPPSADAQAGTTQPDVTTSTTPSAPAEAPLTDEQIVAVLDAANKKEIDEAQLAQTKAKNKDVKAYARVIVQHHNDAKAKQAKLVKKLGIAAADSDKSKQLATETQQAVEQLKALQGADFDQQFVQLMVKDHQTTLDLIDRRILQDAKNADLKAMLEKDLRPTIEKHLKDAEALAQKLGPAGATGAATGATGAGAPGAASGASTTAGAGAQGGTTGAQRAAGAQSGNQAGQTGVTAGSPGGQGGVQPPAATPAAGAGMK</sequence>
<dbReference type="PROSITE" id="PS51257">
    <property type="entry name" value="PROKAR_LIPOPROTEIN"/>
    <property type="match status" value="1"/>
</dbReference>
<dbReference type="PANTHER" id="PTHR38593">
    <property type="entry name" value="BLR2558 PROTEIN"/>
    <property type="match status" value="1"/>
</dbReference>
<dbReference type="KEGG" id="scu:SCE1572_51835"/>
<accession>S4YD22</accession>
<feature type="chain" id="PRO_5004526233" description="DUF4142 domain-containing protein" evidence="2">
    <location>
        <begin position="26"/>
        <end position="311"/>
    </location>
</feature>
<feature type="compositionally biased region" description="Low complexity" evidence="1">
    <location>
        <begin position="297"/>
        <end position="311"/>
    </location>
</feature>
<feature type="compositionally biased region" description="Low complexity" evidence="1">
    <location>
        <begin position="233"/>
        <end position="242"/>
    </location>
</feature>
<feature type="region of interest" description="Disordered" evidence="1">
    <location>
        <begin position="233"/>
        <end position="311"/>
    </location>
</feature>
<evidence type="ECO:0000313" key="5">
    <source>
        <dbReference type="Proteomes" id="UP000014803"/>
    </source>
</evidence>
<dbReference type="PATRIC" id="fig|1254432.3.peg.11685"/>
<feature type="region of interest" description="Disordered" evidence="1">
    <location>
        <begin position="22"/>
        <end position="84"/>
    </location>
</feature>
<dbReference type="PANTHER" id="PTHR38593:SF1">
    <property type="entry name" value="BLR2558 PROTEIN"/>
    <property type="match status" value="1"/>
</dbReference>
<feature type="compositionally biased region" description="Low complexity" evidence="1">
    <location>
        <begin position="268"/>
        <end position="289"/>
    </location>
</feature>
<organism evidence="4 5">
    <name type="scientific">Sorangium cellulosum So0157-2</name>
    <dbReference type="NCBI Taxonomy" id="1254432"/>
    <lineage>
        <taxon>Bacteria</taxon>
        <taxon>Pseudomonadati</taxon>
        <taxon>Myxococcota</taxon>
        <taxon>Polyangia</taxon>
        <taxon>Polyangiales</taxon>
        <taxon>Polyangiaceae</taxon>
        <taxon>Sorangium</taxon>
    </lineage>
</organism>
<dbReference type="InterPro" id="IPR025419">
    <property type="entry name" value="DUF4142"/>
</dbReference>
<gene>
    <name evidence="4" type="ORF">SCE1572_51835</name>
</gene>
<dbReference type="InterPro" id="IPR012347">
    <property type="entry name" value="Ferritin-like"/>
</dbReference>
<dbReference type="RefSeq" id="WP_020742189.1">
    <property type="nucleotide sequence ID" value="NC_021658.1"/>
</dbReference>
<dbReference type="HOGENOM" id="CLU_077676_0_0_7"/>
<reference evidence="4 5" key="1">
    <citation type="journal article" date="2013" name="Sci. Rep.">
        <title>Extraordinary expansion of a Sorangium cellulosum genome from an alkaline milieu.</title>
        <authorList>
            <person name="Han K."/>
            <person name="Li Z.F."/>
            <person name="Peng R."/>
            <person name="Zhu L.P."/>
            <person name="Zhou T."/>
            <person name="Wang L.G."/>
            <person name="Li S.G."/>
            <person name="Zhang X.B."/>
            <person name="Hu W."/>
            <person name="Wu Z.H."/>
            <person name="Qin N."/>
            <person name="Li Y.Z."/>
        </authorList>
    </citation>
    <scope>NUCLEOTIDE SEQUENCE [LARGE SCALE GENOMIC DNA]</scope>
    <source>
        <strain evidence="4 5">So0157-2</strain>
    </source>
</reference>
<dbReference type="STRING" id="1254432.SCE1572_51835"/>
<dbReference type="EMBL" id="CP003969">
    <property type="protein sequence ID" value="AGP42261.1"/>
    <property type="molecule type" value="Genomic_DNA"/>
</dbReference>
<evidence type="ECO:0000256" key="2">
    <source>
        <dbReference type="SAM" id="SignalP"/>
    </source>
</evidence>
<evidence type="ECO:0000259" key="3">
    <source>
        <dbReference type="Pfam" id="PF13628"/>
    </source>
</evidence>
<dbReference type="OrthoDB" id="5526146at2"/>
<dbReference type="Proteomes" id="UP000014803">
    <property type="component" value="Chromosome"/>
</dbReference>
<feature type="compositionally biased region" description="Low complexity" evidence="1">
    <location>
        <begin position="64"/>
        <end position="84"/>
    </location>
</feature>
<feature type="signal peptide" evidence="2">
    <location>
        <begin position="1"/>
        <end position="25"/>
    </location>
</feature>
<proteinExistence type="predicted"/>
<feature type="compositionally biased region" description="Pro residues" evidence="1">
    <location>
        <begin position="34"/>
        <end position="57"/>
    </location>
</feature>
<dbReference type="Pfam" id="PF13628">
    <property type="entry name" value="DUF4142"/>
    <property type="match status" value="1"/>
</dbReference>
<dbReference type="AlphaFoldDB" id="S4YD22"/>
<keyword evidence="2" id="KW-0732">Signal</keyword>
<dbReference type="eggNOG" id="COG3652">
    <property type="taxonomic scope" value="Bacteria"/>
</dbReference>
<protein>
    <recommendedName>
        <fullName evidence="3">DUF4142 domain-containing protein</fullName>
    </recommendedName>
</protein>